<evidence type="ECO:0008006" key="3">
    <source>
        <dbReference type="Google" id="ProtNLM"/>
    </source>
</evidence>
<feature type="non-terminal residue" evidence="1">
    <location>
        <position position="1"/>
    </location>
</feature>
<dbReference type="Proteomes" id="UP000228964">
    <property type="component" value="Unassembled WGS sequence"/>
</dbReference>
<protein>
    <recommendedName>
        <fullName evidence="3">PKD/Chitinase domain-containing protein</fullName>
    </recommendedName>
</protein>
<evidence type="ECO:0000313" key="2">
    <source>
        <dbReference type="Proteomes" id="UP000228964"/>
    </source>
</evidence>
<name>A0A2M6WPC6_9BACT</name>
<accession>A0A2M6WPC6</accession>
<comment type="caution">
    <text evidence="1">The sequence shown here is derived from an EMBL/GenBank/DDBJ whole genome shotgun (WGS) entry which is preliminary data.</text>
</comment>
<proteinExistence type="predicted"/>
<gene>
    <name evidence="1" type="ORF">COT96_03050</name>
</gene>
<reference evidence="2" key="1">
    <citation type="submission" date="2017-09" db="EMBL/GenBank/DDBJ databases">
        <title>Depth-based differentiation of microbial function through sediment-hosted aquifers and enrichment of novel symbionts in the deep terrestrial subsurface.</title>
        <authorList>
            <person name="Probst A.J."/>
            <person name="Ladd B."/>
            <person name="Jarett J.K."/>
            <person name="Geller-Mcgrath D.E."/>
            <person name="Sieber C.M.K."/>
            <person name="Emerson J.B."/>
            <person name="Anantharaman K."/>
            <person name="Thomas B.C."/>
            <person name="Malmstrom R."/>
            <person name="Stieglmeier M."/>
            <person name="Klingl A."/>
            <person name="Woyke T."/>
            <person name="Ryan C.M."/>
            <person name="Banfield J.F."/>
        </authorList>
    </citation>
    <scope>NUCLEOTIDE SEQUENCE [LARGE SCALE GENOMIC DNA]</scope>
</reference>
<organism evidence="1 2">
    <name type="scientific">Candidatus Falkowbacteria bacterium CG10_big_fil_rev_8_21_14_0_10_38_22</name>
    <dbReference type="NCBI Taxonomy" id="1974564"/>
    <lineage>
        <taxon>Bacteria</taxon>
        <taxon>Candidatus Falkowiibacteriota</taxon>
    </lineage>
</organism>
<dbReference type="EMBL" id="PFAO01000075">
    <property type="protein sequence ID" value="PIT94596.1"/>
    <property type="molecule type" value="Genomic_DNA"/>
</dbReference>
<sequence length="306" mass="32801">AFADVYFCDPTENPCNPPPVCSGNSCTFTNTVQGGGSVTFFRNPTNIVGPFPKDGQVRLYIYGLNDNPGAPVSGVRITLSNGSQSDQFNVSSRTSIDTAISVNQGDYVSAYVEDYLSGWLPPGVSPGYRGDVGWNAPNGASQCGSGLPHHDGGGFYSPVYVGSLITLAGQAGEPLVSKECWADWPEWSGDYDFEDYFIVFSYVPVPQPTVDIKDNGSDGPTTRQYQDYAALSWTSQNAYSCTASGDWSGSKLTSGSKSIQLNQVKTYVFTITCYDSTQTKSDTDSVQVIVKAKPPIVITKPVVNSL</sequence>
<dbReference type="AlphaFoldDB" id="A0A2M6WPC6"/>
<evidence type="ECO:0000313" key="1">
    <source>
        <dbReference type="EMBL" id="PIT94596.1"/>
    </source>
</evidence>